<evidence type="ECO:0000313" key="2">
    <source>
        <dbReference type="Proteomes" id="UP001153555"/>
    </source>
</evidence>
<dbReference type="OrthoDB" id="914170at2759"/>
<dbReference type="Proteomes" id="UP001153555">
    <property type="component" value="Unassembled WGS sequence"/>
</dbReference>
<comment type="caution">
    <text evidence="1">The sequence shown here is derived from an EMBL/GenBank/DDBJ whole genome shotgun (WGS) entry which is preliminary data.</text>
</comment>
<name>A0A9N7NMT3_STRHE</name>
<sequence>MSRDHRGLGLTRQRTVNEAFLVKLGWRFLINHNALWVQVWRAKYGPTPFETITGRTSTGLIVLRAMRKVWPHVLRGARWAVCDGKTVNFWMDLWLPSSSNLFNASARVVPQEFLDKSVRFFISDGDSWLWHMFSHLIPNAMLLQIASTPPPREELGCDRLYWGPSPTGKSTTKSAYSMLHGSTGLEMGRRPLWRAVWKWPGS</sequence>
<accession>A0A9N7NMT3</accession>
<evidence type="ECO:0000313" key="1">
    <source>
        <dbReference type="EMBL" id="CAA0834773.1"/>
    </source>
</evidence>
<proteinExistence type="predicted"/>
<organism evidence="1 2">
    <name type="scientific">Striga hermonthica</name>
    <name type="common">Purple witchweed</name>
    <name type="synonym">Buchnera hermonthica</name>
    <dbReference type="NCBI Taxonomy" id="68872"/>
    <lineage>
        <taxon>Eukaryota</taxon>
        <taxon>Viridiplantae</taxon>
        <taxon>Streptophyta</taxon>
        <taxon>Embryophyta</taxon>
        <taxon>Tracheophyta</taxon>
        <taxon>Spermatophyta</taxon>
        <taxon>Magnoliopsida</taxon>
        <taxon>eudicotyledons</taxon>
        <taxon>Gunneridae</taxon>
        <taxon>Pentapetalae</taxon>
        <taxon>asterids</taxon>
        <taxon>lamiids</taxon>
        <taxon>Lamiales</taxon>
        <taxon>Orobanchaceae</taxon>
        <taxon>Buchnereae</taxon>
        <taxon>Striga</taxon>
    </lineage>
</organism>
<reference evidence="1" key="1">
    <citation type="submission" date="2019-12" db="EMBL/GenBank/DDBJ databases">
        <authorList>
            <person name="Scholes J."/>
        </authorList>
    </citation>
    <scope>NUCLEOTIDE SEQUENCE</scope>
</reference>
<protein>
    <recommendedName>
        <fullName evidence="3">Reverse transcriptase zinc-binding domain-containing protein</fullName>
    </recommendedName>
</protein>
<keyword evidence="2" id="KW-1185">Reference proteome</keyword>
<gene>
    <name evidence="1" type="ORF">SHERM_02583</name>
</gene>
<dbReference type="EMBL" id="CACSLK010028053">
    <property type="protein sequence ID" value="CAA0834773.1"/>
    <property type="molecule type" value="Genomic_DNA"/>
</dbReference>
<evidence type="ECO:0008006" key="3">
    <source>
        <dbReference type="Google" id="ProtNLM"/>
    </source>
</evidence>
<dbReference type="AlphaFoldDB" id="A0A9N7NMT3"/>